<gene>
    <name evidence="3" type="ORF">RYX45_06230</name>
</gene>
<dbReference type="AlphaFoldDB" id="A0AAJ2NKP2"/>
<dbReference type="Pfam" id="PF13828">
    <property type="entry name" value="DUF4190"/>
    <property type="match status" value="1"/>
</dbReference>
<accession>A0AAJ2NKP2</accession>
<proteinExistence type="predicted"/>
<reference evidence="3" key="1">
    <citation type="submission" date="2023-10" db="EMBL/GenBank/DDBJ databases">
        <title>Screening of Alkalihalophilus pseudofirmusBZ-TG-HK211 and Its Alleviation of Salt Stress on Rapeseed Growth.</title>
        <authorList>
            <person name="Zhao B."/>
            <person name="Guo T."/>
        </authorList>
    </citation>
    <scope>NUCLEOTIDE SEQUENCE</scope>
    <source>
        <strain evidence="3">BZ-TG-HK211</strain>
    </source>
</reference>
<organism evidence="3 4">
    <name type="scientific">Alkalihalophilus pseudofirmus</name>
    <name type="common">Bacillus pseudofirmus</name>
    <dbReference type="NCBI Taxonomy" id="79885"/>
    <lineage>
        <taxon>Bacteria</taxon>
        <taxon>Bacillati</taxon>
        <taxon>Bacillota</taxon>
        <taxon>Bacilli</taxon>
        <taxon>Bacillales</taxon>
        <taxon>Bacillaceae</taxon>
        <taxon>Alkalihalophilus</taxon>
    </lineage>
</organism>
<keyword evidence="1" id="KW-1133">Transmembrane helix</keyword>
<protein>
    <recommendedName>
        <fullName evidence="2">DUF4190 domain-containing protein</fullName>
    </recommendedName>
</protein>
<feature type="transmembrane region" description="Helical" evidence="1">
    <location>
        <begin position="20"/>
        <end position="53"/>
    </location>
</feature>
<sequence length="102" mass="11036">MNNPSITPSKDINLNTKSIVSLTFGITALFIGYFSLAGIAIAIIGFILAFLSLREIHYTEQRGRALAVAALTCNALAILLPLITIMINLILFTPVDFKIIVS</sequence>
<name>A0AAJ2NKP2_ALKPS</name>
<keyword evidence="1" id="KW-0472">Membrane</keyword>
<evidence type="ECO:0000259" key="2">
    <source>
        <dbReference type="Pfam" id="PF13828"/>
    </source>
</evidence>
<comment type="caution">
    <text evidence="3">The sequence shown here is derived from an EMBL/GenBank/DDBJ whole genome shotgun (WGS) entry which is preliminary data.</text>
</comment>
<evidence type="ECO:0000313" key="4">
    <source>
        <dbReference type="Proteomes" id="UP001285636"/>
    </source>
</evidence>
<evidence type="ECO:0000256" key="1">
    <source>
        <dbReference type="SAM" id="Phobius"/>
    </source>
</evidence>
<dbReference type="Proteomes" id="UP001285636">
    <property type="component" value="Unassembled WGS sequence"/>
</dbReference>
<keyword evidence="1" id="KW-0812">Transmembrane</keyword>
<feature type="transmembrane region" description="Helical" evidence="1">
    <location>
        <begin position="65"/>
        <end position="92"/>
    </location>
</feature>
<dbReference type="RefSeq" id="WP_323466217.1">
    <property type="nucleotide sequence ID" value="NZ_CP144224.1"/>
</dbReference>
<evidence type="ECO:0000313" key="3">
    <source>
        <dbReference type="EMBL" id="MDV2884767.1"/>
    </source>
</evidence>
<dbReference type="InterPro" id="IPR025241">
    <property type="entry name" value="DUF4190"/>
</dbReference>
<feature type="domain" description="DUF4190" evidence="2">
    <location>
        <begin position="18"/>
        <end position="83"/>
    </location>
</feature>
<dbReference type="EMBL" id="JAWJAY010000001">
    <property type="protein sequence ID" value="MDV2884767.1"/>
    <property type="molecule type" value="Genomic_DNA"/>
</dbReference>